<name>A0A7W9B1G0_9HYPH</name>
<dbReference type="InterPro" id="IPR008920">
    <property type="entry name" value="TF_FadR/GntR_C"/>
</dbReference>
<evidence type="ECO:0000256" key="2">
    <source>
        <dbReference type="ARBA" id="ARBA00023125"/>
    </source>
</evidence>
<dbReference type="CDD" id="cd07377">
    <property type="entry name" value="WHTH_GntR"/>
    <property type="match status" value="1"/>
</dbReference>
<dbReference type="PANTHER" id="PTHR43537:SF24">
    <property type="entry name" value="GLUCONATE OPERON TRANSCRIPTIONAL REPRESSOR"/>
    <property type="match status" value="1"/>
</dbReference>
<protein>
    <submittedName>
        <fullName evidence="5">DNA-binding GntR family transcriptional regulator</fullName>
    </submittedName>
</protein>
<reference evidence="5 6" key="1">
    <citation type="submission" date="2020-08" db="EMBL/GenBank/DDBJ databases">
        <title>Genomic Encyclopedia of Type Strains, Phase IV (KMG-IV): sequencing the most valuable type-strain genomes for metagenomic binning, comparative biology and taxonomic classification.</title>
        <authorList>
            <person name="Goeker M."/>
        </authorList>
    </citation>
    <scope>NUCLEOTIDE SEQUENCE [LARGE SCALE GENOMIC DNA]</scope>
    <source>
        <strain evidence="5 6">DSM 26944</strain>
    </source>
</reference>
<dbReference type="InterPro" id="IPR036388">
    <property type="entry name" value="WH-like_DNA-bd_sf"/>
</dbReference>
<feature type="domain" description="HTH gntR-type" evidence="4">
    <location>
        <begin position="12"/>
        <end position="79"/>
    </location>
</feature>
<dbReference type="PRINTS" id="PR00035">
    <property type="entry name" value="HTHGNTR"/>
</dbReference>
<accession>A0A7W9B1G0</accession>
<dbReference type="GO" id="GO:0003677">
    <property type="term" value="F:DNA binding"/>
    <property type="evidence" value="ECO:0007669"/>
    <property type="project" value="UniProtKB-KW"/>
</dbReference>
<keyword evidence="6" id="KW-1185">Reference proteome</keyword>
<sequence length="231" mass="25601">MVHDTLIARQAAPLRQQLVKLIREDILNGNLAPGHRLVESSLTEAYGVSRTVVREALRQLESEHLIRVLPNIGPAVTVLTEAEIKAIYVVRASLEGLAAKLFALNATSAQCAGLIDLRNRLDSNYRHGNVEQREAIKAEFYTRLLEGGGNPILTDNLRAIHARIAIFRRYAFIDPARIEPSIAELEHIINAAAIERDPVAAWNACEHHIELAGELAIIEYAERNQNISTKG</sequence>
<dbReference type="SMART" id="SM00895">
    <property type="entry name" value="FCD"/>
    <property type="match status" value="1"/>
</dbReference>
<comment type="caution">
    <text evidence="5">The sequence shown here is derived from an EMBL/GenBank/DDBJ whole genome shotgun (WGS) entry which is preliminary data.</text>
</comment>
<dbReference type="Gene3D" id="1.20.120.530">
    <property type="entry name" value="GntR ligand-binding domain-like"/>
    <property type="match status" value="1"/>
</dbReference>
<dbReference type="Pfam" id="PF07729">
    <property type="entry name" value="FCD"/>
    <property type="match status" value="1"/>
</dbReference>
<dbReference type="SMART" id="SM00345">
    <property type="entry name" value="HTH_GNTR"/>
    <property type="match status" value="1"/>
</dbReference>
<dbReference type="EMBL" id="JACIJG010000032">
    <property type="protein sequence ID" value="MBB5704492.1"/>
    <property type="molecule type" value="Genomic_DNA"/>
</dbReference>
<keyword evidence="2 5" id="KW-0238">DNA-binding</keyword>
<dbReference type="Gene3D" id="1.10.10.10">
    <property type="entry name" value="Winged helix-like DNA-binding domain superfamily/Winged helix DNA-binding domain"/>
    <property type="match status" value="1"/>
</dbReference>
<dbReference type="PANTHER" id="PTHR43537">
    <property type="entry name" value="TRANSCRIPTIONAL REGULATOR, GNTR FAMILY"/>
    <property type="match status" value="1"/>
</dbReference>
<organism evidence="5 6">
    <name type="scientific">Brucella daejeonensis</name>
    <dbReference type="NCBI Taxonomy" id="659015"/>
    <lineage>
        <taxon>Bacteria</taxon>
        <taxon>Pseudomonadati</taxon>
        <taxon>Pseudomonadota</taxon>
        <taxon>Alphaproteobacteria</taxon>
        <taxon>Hyphomicrobiales</taxon>
        <taxon>Brucellaceae</taxon>
        <taxon>Brucella/Ochrobactrum group</taxon>
        <taxon>Brucella</taxon>
    </lineage>
</organism>
<evidence type="ECO:0000313" key="5">
    <source>
        <dbReference type="EMBL" id="MBB5704492.1"/>
    </source>
</evidence>
<dbReference type="InterPro" id="IPR011711">
    <property type="entry name" value="GntR_C"/>
</dbReference>
<dbReference type="SUPFAM" id="SSF48008">
    <property type="entry name" value="GntR ligand-binding domain-like"/>
    <property type="match status" value="1"/>
</dbReference>
<dbReference type="InterPro" id="IPR000524">
    <property type="entry name" value="Tscrpt_reg_HTH_GntR"/>
</dbReference>
<evidence type="ECO:0000256" key="1">
    <source>
        <dbReference type="ARBA" id="ARBA00023015"/>
    </source>
</evidence>
<evidence type="ECO:0000256" key="3">
    <source>
        <dbReference type="ARBA" id="ARBA00023163"/>
    </source>
</evidence>
<dbReference type="RefSeq" id="WP_183658081.1">
    <property type="nucleotide sequence ID" value="NZ_JACIJG010000032.1"/>
</dbReference>
<dbReference type="InterPro" id="IPR036390">
    <property type="entry name" value="WH_DNA-bd_sf"/>
</dbReference>
<keyword evidence="1" id="KW-0805">Transcription regulation</keyword>
<evidence type="ECO:0000313" key="6">
    <source>
        <dbReference type="Proteomes" id="UP000555546"/>
    </source>
</evidence>
<dbReference type="SUPFAM" id="SSF46785">
    <property type="entry name" value="Winged helix' DNA-binding domain"/>
    <property type="match status" value="1"/>
</dbReference>
<proteinExistence type="predicted"/>
<dbReference type="Proteomes" id="UP000555546">
    <property type="component" value="Unassembled WGS sequence"/>
</dbReference>
<dbReference type="AlphaFoldDB" id="A0A7W9B1G0"/>
<dbReference type="PROSITE" id="PS50949">
    <property type="entry name" value="HTH_GNTR"/>
    <property type="match status" value="1"/>
</dbReference>
<keyword evidence="3" id="KW-0804">Transcription</keyword>
<gene>
    <name evidence="5" type="ORF">FHS76_004410</name>
</gene>
<dbReference type="Pfam" id="PF00392">
    <property type="entry name" value="GntR"/>
    <property type="match status" value="1"/>
</dbReference>
<evidence type="ECO:0000259" key="4">
    <source>
        <dbReference type="PROSITE" id="PS50949"/>
    </source>
</evidence>
<dbReference type="GO" id="GO:0003700">
    <property type="term" value="F:DNA-binding transcription factor activity"/>
    <property type="evidence" value="ECO:0007669"/>
    <property type="project" value="InterPro"/>
</dbReference>